<feature type="repeat" description="TPR" evidence="1">
    <location>
        <begin position="198"/>
        <end position="231"/>
    </location>
</feature>
<dbReference type="InterPro" id="IPR036457">
    <property type="entry name" value="PPM-type-like_dom_sf"/>
</dbReference>
<keyword evidence="3" id="KW-1133">Transmembrane helix</keyword>
<feature type="signal peptide" evidence="4">
    <location>
        <begin position="1"/>
        <end position="17"/>
    </location>
</feature>
<gene>
    <name evidence="6" type="ORF">Rain11_2336</name>
</gene>
<dbReference type="OrthoDB" id="1119265at2"/>
<organism evidence="6 7">
    <name type="scientific">Raineya orbicola</name>
    <dbReference type="NCBI Taxonomy" id="2016530"/>
    <lineage>
        <taxon>Bacteria</taxon>
        <taxon>Pseudomonadati</taxon>
        <taxon>Bacteroidota</taxon>
        <taxon>Cytophagia</taxon>
        <taxon>Cytophagales</taxon>
        <taxon>Raineyaceae</taxon>
        <taxon>Raineya</taxon>
    </lineage>
</organism>
<comment type="caution">
    <text evidence="6">The sequence shown here is derived from an EMBL/GenBank/DDBJ whole genome shotgun (WGS) entry which is preliminary data.</text>
</comment>
<protein>
    <submittedName>
        <fullName evidence="6">Stage II sporulation protein E (SpoIIE)</fullName>
    </submittedName>
</protein>
<dbReference type="InterPro" id="IPR001932">
    <property type="entry name" value="PPM-type_phosphatase-like_dom"/>
</dbReference>
<keyword evidence="1" id="KW-0802">TPR repeat</keyword>
<feature type="repeat" description="TPR" evidence="1">
    <location>
        <begin position="158"/>
        <end position="191"/>
    </location>
</feature>
<evidence type="ECO:0000259" key="5">
    <source>
        <dbReference type="SMART" id="SM00331"/>
    </source>
</evidence>
<dbReference type="Proteomes" id="UP000233387">
    <property type="component" value="Unassembled WGS sequence"/>
</dbReference>
<evidence type="ECO:0000256" key="1">
    <source>
        <dbReference type="PROSITE-ProRule" id="PRU00339"/>
    </source>
</evidence>
<feature type="chain" id="PRO_5014729713" evidence="4">
    <location>
        <begin position="18"/>
        <end position="723"/>
    </location>
</feature>
<dbReference type="PROSITE" id="PS50005">
    <property type="entry name" value="TPR"/>
    <property type="match status" value="4"/>
</dbReference>
<feature type="repeat" description="TPR" evidence="1">
    <location>
        <begin position="118"/>
        <end position="151"/>
    </location>
</feature>
<dbReference type="PANTHER" id="PTHR10098">
    <property type="entry name" value="RAPSYN-RELATED"/>
    <property type="match status" value="1"/>
</dbReference>
<reference evidence="6 7" key="1">
    <citation type="submission" date="2017-06" db="EMBL/GenBank/DDBJ databases">
        <title>Raineya orbicola gen. nov., sp. nov. a slightly thermophilic bacterium of the phylum Bacteroidetes and the description of Raineyaceae fam. nov.</title>
        <authorList>
            <person name="Albuquerque L."/>
            <person name="Polonia A.R.M."/>
            <person name="Barroso C."/>
            <person name="Froufe H.J.C."/>
            <person name="Lage O."/>
            <person name="Lobo-Da-Cunha A."/>
            <person name="Egas C."/>
            <person name="Da Costa M.S."/>
        </authorList>
    </citation>
    <scope>NUCLEOTIDE SEQUENCE [LARGE SCALE GENOMIC DNA]</scope>
    <source>
        <strain evidence="6 7">SPSPC-11</strain>
    </source>
</reference>
<evidence type="ECO:0000256" key="3">
    <source>
        <dbReference type="SAM" id="Phobius"/>
    </source>
</evidence>
<dbReference type="InterPro" id="IPR019734">
    <property type="entry name" value="TPR_rpt"/>
</dbReference>
<dbReference type="RefSeq" id="WP_133121588.1">
    <property type="nucleotide sequence ID" value="NZ_NKXO01000045.1"/>
</dbReference>
<dbReference type="InterPro" id="IPR011990">
    <property type="entry name" value="TPR-like_helical_dom_sf"/>
</dbReference>
<dbReference type="PANTHER" id="PTHR10098:SF108">
    <property type="entry name" value="TETRATRICOPEPTIDE REPEAT PROTEIN 28"/>
    <property type="match status" value="1"/>
</dbReference>
<sequence>MLRLFFCLIILLGQVRAQVPQIDSLLQVAQKMSEDTIKVLKLNEVAAMAMGINPKQGYEIAVEALKLAEKLDYTKGKGLSYKTLGNTQYMQGALKEAITYYEQGLQEYVSINNIDGVASCENNIGLVYNDMGDYEKAMRFHLKTLKLREEIKDEKGIAKSLLNIGNVYLNQENLVEALNYYEKSAQICEKINLLVDLANNYNNMGNIYKRQKKTTKAIEVFSKSAEIFEKIGNSRGELITDLNLGDVYLDAQDFNKAIEFYNKALPIAEKINDKILLGLLYASRGNALAHLQRFGEAYDNLKKGLDLLRETGARNEISKVYDGMVLYYELQGNYKEALYYHKQFKSLKDSLFTESQSKAIAKMREIYESDKKEAENELLRKENALKDSENERKNIFLLASIAVLALLGVLAIILYRNNQQKQRTNQLLKQQAEELAAANEDISRKNIMLEQQKEEILAQRDAIEEQNKLLSFKNEQIQASIRAARLIQNTILPYQTRIQLLLKEAFVYYQPKDVVSGDLYWIDKEGSYRIIAAIDCTGHGVSGAMMTMLAYSILDRIVHVYKITSPADILEKMHEEVKHALGQEETGNRDGMDVALISLNEQNQITFAGAKRPMVAFNSLTKEVIEIKGQRRSIGGEQNENIHFENQTLTLPPDSMLYLFSDGYTDQNDINRKKFSEEKLKKLFEKIASMPCSQQEKVIADIMNKYMEGTEQRDDMMIIGVRV</sequence>
<dbReference type="Gene3D" id="3.60.40.10">
    <property type="entry name" value="PPM-type phosphatase domain"/>
    <property type="match status" value="1"/>
</dbReference>
<name>A0A2N3I8H7_9BACT</name>
<keyword evidence="7" id="KW-1185">Reference proteome</keyword>
<keyword evidence="2" id="KW-0175">Coiled coil</keyword>
<feature type="coiled-coil region" evidence="2">
    <location>
        <begin position="418"/>
        <end position="469"/>
    </location>
</feature>
<dbReference type="Pfam" id="PF13424">
    <property type="entry name" value="TPR_12"/>
    <property type="match status" value="2"/>
</dbReference>
<evidence type="ECO:0000256" key="2">
    <source>
        <dbReference type="SAM" id="Coils"/>
    </source>
</evidence>
<dbReference type="AlphaFoldDB" id="A0A2N3I8H7"/>
<keyword evidence="3" id="KW-0812">Transmembrane</keyword>
<dbReference type="SUPFAM" id="SSF48452">
    <property type="entry name" value="TPR-like"/>
    <property type="match status" value="1"/>
</dbReference>
<feature type="coiled-coil region" evidence="2">
    <location>
        <begin position="364"/>
        <end position="391"/>
    </location>
</feature>
<dbReference type="SMART" id="SM00331">
    <property type="entry name" value="PP2C_SIG"/>
    <property type="match status" value="1"/>
</dbReference>
<evidence type="ECO:0000313" key="6">
    <source>
        <dbReference type="EMBL" id="PKQ66578.1"/>
    </source>
</evidence>
<dbReference type="SMART" id="SM00028">
    <property type="entry name" value="TPR"/>
    <property type="match status" value="7"/>
</dbReference>
<evidence type="ECO:0000256" key="4">
    <source>
        <dbReference type="SAM" id="SignalP"/>
    </source>
</evidence>
<dbReference type="EMBL" id="NKXO01000045">
    <property type="protein sequence ID" value="PKQ66578.1"/>
    <property type="molecule type" value="Genomic_DNA"/>
</dbReference>
<keyword evidence="4" id="KW-0732">Signal</keyword>
<feature type="transmembrane region" description="Helical" evidence="3">
    <location>
        <begin position="395"/>
        <end position="415"/>
    </location>
</feature>
<dbReference type="Pfam" id="PF07228">
    <property type="entry name" value="SpoIIE"/>
    <property type="match status" value="1"/>
</dbReference>
<dbReference type="Gene3D" id="1.25.40.10">
    <property type="entry name" value="Tetratricopeptide repeat domain"/>
    <property type="match status" value="2"/>
</dbReference>
<proteinExistence type="predicted"/>
<feature type="domain" description="PPM-type phosphatase" evidence="5">
    <location>
        <begin position="502"/>
        <end position="723"/>
    </location>
</feature>
<keyword evidence="3" id="KW-0472">Membrane</keyword>
<feature type="repeat" description="TPR" evidence="1">
    <location>
        <begin position="238"/>
        <end position="271"/>
    </location>
</feature>
<accession>A0A2N3I8H7</accession>
<dbReference type="SUPFAM" id="SSF81901">
    <property type="entry name" value="HCP-like"/>
    <property type="match status" value="1"/>
</dbReference>
<evidence type="ECO:0000313" key="7">
    <source>
        <dbReference type="Proteomes" id="UP000233387"/>
    </source>
</evidence>